<evidence type="ECO:0000313" key="1">
    <source>
        <dbReference type="EMBL" id="QPI50647.1"/>
    </source>
</evidence>
<accession>A0AA48WFK6</accession>
<dbReference type="EMBL" id="CP065053">
    <property type="protein sequence ID" value="QPI50647.1"/>
    <property type="molecule type" value="Genomic_DNA"/>
</dbReference>
<proteinExistence type="predicted"/>
<evidence type="ECO:0000313" key="2">
    <source>
        <dbReference type="Proteomes" id="UP000662888"/>
    </source>
</evidence>
<keyword evidence="2" id="KW-1185">Reference proteome</keyword>
<protein>
    <submittedName>
        <fullName evidence="1">Uncharacterized protein</fullName>
    </submittedName>
</protein>
<organism evidence="1 2">
    <name type="scientific">Massilia antarctica</name>
    <dbReference type="NCBI Taxonomy" id="2765360"/>
    <lineage>
        <taxon>Bacteria</taxon>
        <taxon>Pseudomonadati</taxon>
        <taxon>Pseudomonadota</taxon>
        <taxon>Betaproteobacteria</taxon>
        <taxon>Burkholderiales</taxon>
        <taxon>Oxalobacteraceae</taxon>
        <taxon>Telluria group</taxon>
        <taxon>Massilia</taxon>
    </lineage>
</organism>
<name>A0AA48WFK6_9BURK</name>
<dbReference type="RefSeq" id="WP_206090308.1">
    <property type="nucleotide sequence ID" value="NZ_CP065053.1"/>
</dbReference>
<dbReference type="Proteomes" id="UP000662888">
    <property type="component" value="Chromosome"/>
</dbReference>
<gene>
    <name evidence="1" type="ORF">IV454_03320</name>
</gene>
<sequence>MTFRLEEMTMDDEAIVYSKTNKDLICKFGWAARSSTPGRLESWAIDHERALSLLRLRQPDPREPRTRFLLSIEGELVVFGIDRDLSPQVTASILHLPPKLAVREPELQALFAQAFEAGADIFVLIVGFVPVSVSFASQKDAQ</sequence>
<reference evidence="1 2" key="1">
    <citation type="submission" date="2020-11" db="EMBL/GenBank/DDBJ databases">
        <authorList>
            <person name="Sun Q."/>
        </authorList>
    </citation>
    <scope>NUCLEOTIDE SEQUENCE [LARGE SCALE GENOMIC DNA]</scope>
    <source>
        <strain evidence="1 2">P8398</strain>
    </source>
</reference>